<dbReference type="Pfam" id="PF00158">
    <property type="entry name" value="Sigma54_activat"/>
    <property type="match status" value="1"/>
</dbReference>
<dbReference type="InterPro" id="IPR009057">
    <property type="entry name" value="Homeodomain-like_sf"/>
</dbReference>
<dbReference type="PANTHER" id="PTHR32071:SF117">
    <property type="entry name" value="PTS-DEPENDENT DIHYDROXYACETONE KINASE OPERON REGULATORY PROTEIN-RELATED"/>
    <property type="match status" value="1"/>
</dbReference>
<comment type="caution">
    <text evidence="9">Lacks conserved residue(s) required for the propagation of feature annotation.</text>
</comment>
<dbReference type="Gene3D" id="1.10.8.60">
    <property type="match status" value="1"/>
</dbReference>
<sequence length="583" mass="63705">MQHRHACERRETGGDRWTEAEREAVARDHRDAARRHRHRGGDEDRGGFRHKTFVRRLRKCFEDHGRFAGADLTRKQALRDFFEEILLRRRLSDHHSFTLLGDLRDAPAKRFPGELTRRARALTPHLLTTDAAAGRASSARPCVVLVEADPASSRVATSAVATAGGEVAAAFSSQKAAASVPGTVLAIVDVPDRGALDAVDRLVAAGLMVVATSGAGSVALAVEAMRRGAVDFVLKPYTPEALARRLAPRFAEVGQHVANASEADRAKADFGAFVGSSPAMLALYDEIARIAPSRAPVFVTGESGAGKELCAEAIHARSGRAGKPFVALNCGAIPRELMESEVFGHVRGAFTGATEDRAGAVEAAQGGTLFLDEIGEMELSLQAKLLRVLQTGEFRRVGEAHARTADIRIVCATHRDPQVEVAAGRFRQDLFYRLHVLPIRLPPLRERGADVETLANEFLKRFASEEGRAFRRFSPAAMERMRAHDWPGNVRELQNVVRRAVVLGEGEEITPEMLPAEVAAGTQRLLLERIDEAEVEPFWMTERRVIERAVAVFGGNTARAAAALEISPSTIYRKRERWAELGT</sequence>
<dbReference type="InterPro" id="IPR002078">
    <property type="entry name" value="Sigma_54_int"/>
</dbReference>
<dbReference type="PROSITE" id="PS50045">
    <property type="entry name" value="SIGMA54_INTERACT_4"/>
    <property type="match status" value="1"/>
</dbReference>
<feature type="domain" description="Response regulatory" evidence="12">
    <location>
        <begin position="142"/>
        <end position="250"/>
    </location>
</feature>
<dbReference type="Pfam" id="PF02954">
    <property type="entry name" value="HTH_8"/>
    <property type="match status" value="1"/>
</dbReference>
<dbReference type="InterPro" id="IPR027417">
    <property type="entry name" value="P-loop_NTPase"/>
</dbReference>
<dbReference type="InterPro" id="IPR025943">
    <property type="entry name" value="Sigma_54_int_dom_ATP-bd_2"/>
</dbReference>
<dbReference type="EMBL" id="QFPN01000004">
    <property type="protein sequence ID" value="PZQ15966.1"/>
    <property type="molecule type" value="Genomic_DNA"/>
</dbReference>
<keyword evidence="4" id="KW-0902">Two-component regulatory system</keyword>
<evidence type="ECO:0000256" key="3">
    <source>
        <dbReference type="ARBA" id="ARBA00022840"/>
    </source>
</evidence>
<dbReference type="GO" id="GO:0043565">
    <property type="term" value="F:sequence-specific DNA binding"/>
    <property type="evidence" value="ECO:0007669"/>
    <property type="project" value="InterPro"/>
</dbReference>
<dbReference type="PROSITE" id="PS50110">
    <property type="entry name" value="RESPONSE_REGULATORY"/>
    <property type="match status" value="1"/>
</dbReference>
<dbReference type="Gene3D" id="1.10.10.60">
    <property type="entry name" value="Homeodomain-like"/>
    <property type="match status" value="1"/>
</dbReference>
<dbReference type="Gene3D" id="3.40.50.2300">
    <property type="match status" value="1"/>
</dbReference>
<dbReference type="FunFam" id="3.40.50.300:FF:000006">
    <property type="entry name" value="DNA-binding transcriptional regulator NtrC"/>
    <property type="match status" value="1"/>
</dbReference>
<dbReference type="InterPro" id="IPR025944">
    <property type="entry name" value="Sigma_54_int_dom_CS"/>
</dbReference>
<keyword evidence="3" id="KW-0067">ATP-binding</keyword>
<dbReference type="PROSITE" id="PS00688">
    <property type="entry name" value="SIGMA54_INTERACT_3"/>
    <property type="match status" value="1"/>
</dbReference>
<comment type="caution">
    <text evidence="13">The sequence shown here is derived from an EMBL/GenBank/DDBJ whole genome shotgun (WGS) entry which is preliminary data.</text>
</comment>
<dbReference type="SMART" id="SM00448">
    <property type="entry name" value="REC"/>
    <property type="match status" value="1"/>
</dbReference>
<keyword evidence="2" id="KW-0547">Nucleotide-binding</keyword>
<dbReference type="InterPro" id="IPR011006">
    <property type="entry name" value="CheY-like_superfamily"/>
</dbReference>
<feature type="domain" description="Sigma-54 factor interaction" evidence="11">
    <location>
        <begin position="273"/>
        <end position="502"/>
    </location>
</feature>
<dbReference type="GO" id="GO:0006355">
    <property type="term" value="P:regulation of DNA-templated transcription"/>
    <property type="evidence" value="ECO:0007669"/>
    <property type="project" value="InterPro"/>
</dbReference>
<dbReference type="AlphaFoldDB" id="A0A2W5KFX4"/>
<reference evidence="13 14" key="1">
    <citation type="submission" date="2017-08" db="EMBL/GenBank/DDBJ databases">
        <title>Infants hospitalized years apart are colonized by the same room-sourced microbial strains.</title>
        <authorList>
            <person name="Brooks B."/>
            <person name="Olm M.R."/>
            <person name="Firek B.A."/>
            <person name="Baker R."/>
            <person name="Thomas B.C."/>
            <person name="Morowitz M.J."/>
            <person name="Banfield J.F."/>
        </authorList>
    </citation>
    <scope>NUCLEOTIDE SEQUENCE [LARGE SCALE GENOMIC DNA]</scope>
    <source>
        <strain evidence="13">S2_005_003_R2_43</strain>
    </source>
</reference>
<dbReference type="InterPro" id="IPR002197">
    <property type="entry name" value="HTH_Fis"/>
</dbReference>
<dbReference type="PANTHER" id="PTHR32071">
    <property type="entry name" value="TRANSCRIPTIONAL REGULATORY PROTEIN"/>
    <property type="match status" value="1"/>
</dbReference>
<evidence type="ECO:0000313" key="14">
    <source>
        <dbReference type="Proteomes" id="UP000249577"/>
    </source>
</evidence>
<dbReference type="InterPro" id="IPR001789">
    <property type="entry name" value="Sig_transdc_resp-reg_receiver"/>
</dbReference>
<keyword evidence="6" id="KW-0238">DNA-binding</keyword>
<organism evidence="13 14">
    <name type="scientific">Ancylobacter novellus</name>
    <name type="common">Thiobacillus novellus</name>
    <dbReference type="NCBI Taxonomy" id="921"/>
    <lineage>
        <taxon>Bacteria</taxon>
        <taxon>Pseudomonadati</taxon>
        <taxon>Pseudomonadota</taxon>
        <taxon>Alphaproteobacteria</taxon>
        <taxon>Hyphomicrobiales</taxon>
        <taxon>Xanthobacteraceae</taxon>
        <taxon>Ancylobacter</taxon>
    </lineage>
</organism>
<dbReference type="CDD" id="cd00009">
    <property type="entry name" value="AAA"/>
    <property type="match status" value="1"/>
</dbReference>
<feature type="region of interest" description="Disordered" evidence="10">
    <location>
        <begin position="1"/>
        <end position="47"/>
    </location>
</feature>
<evidence type="ECO:0000256" key="9">
    <source>
        <dbReference type="PROSITE-ProRule" id="PRU00169"/>
    </source>
</evidence>
<evidence type="ECO:0000256" key="7">
    <source>
        <dbReference type="ARBA" id="ARBA00023159"/>
    </source>
</evidence>
<gene>
    <name evidence="13" type="ORF">DI565_09125</name>
</gene>
<dbReference type="Gene3D" id="3.40.50.300">
    <property type="entry name" value="P-loop containing nucleotide triphosphate hydrolases"/>
    <property type="match status" value="1"/>
</dbReference>
<evidence type="ECO:0000256" key="1">
    <source>
        <dbReference type="ARBA" id="ARBA00022553"/>
    </source>
</evidence>
<dbReference type="GO" id="GO:0005524">
    <property type="term" value="F:ATP binding"/>
    <property type="evidence" value="ECO:0007669"/>
    <property type="project" value="UniProtKB-KW"/>
</dbReference>
<dbReference type="Proteomes" id="UP000249577">
    <property type="component" value="Unassembled WGS sequence"/>
</dbReference>
<keyword evidence="8" id="KW-0804">Transcription</keyword>
<evidence type="ECO:0000256" key="8">
    <source>
        <dbReference type="ARBA" id="ARBA00023163"/>
    </source>
</evidence>
<dbReference type="GO" id="GO:0000160">
    <property type="term" value="P:phosphorelay signal transduction system"/>
    <property type="evidence" value="ECO:0007669"/>
    <property type="project" value="UniProtKB-KW"/>
</dbReference>
<evidence type="ECO:0000259" key="12">
    <source>
        <dbReference type="PROSITE" id="PS50110"/>
    </source>
</evidence>
<evidence type="ECO:0000256" key="5">
    <source>
        <dbReference type="ARBA" id="ARBA00023015"/>
    </source>
</evidence>
<dbReference type="Pfam" id="PF25601">
    <property type="entry name" value="AAA_lid_14"/>
    <property type="match status" value="1"/>
</dbReference>
<dbReference type="InterPro" id="IPR003593">
    <property type="entry name" value="AAA+_ATPase"/>
</dbReference>
<dbReference type="FunFam" id="1.10.8.60:FF:000120">
    <property type="entry name" value="Sigma-54-dependent Fis family transcriptional regulator"/>
    <property type="match status" value="1"/>
</dbReference>
<dbReference type="SUPFAM" id="SSF52172">
    <property type="entry name" value="CheY-like"/>
    <property type="match status" value="1"/>
</dbReference>
<dbReference type="SMART" id="SM00382">
    <property type="entry name" value="AAA"/>
    <property type="match status" value="1"/>
</dbReference>
<evidence type="ECO:0000259" key="11">
    <source>
        <dbReference type="PROSITE" id="PS50045"/>
    </source>
</evidence>
<evidence type="ECO:0000256" key="2">
    <source>
        <dbReference type="ARBA" id="ARBA00022741"/>
    </source>
</evidence>
<keyword evidence="5" id="KW-0805">Transcription regulation</keyword>
<accession>A0A2W5KFX4</accession>
<protein>
    <submittedName>
        <fullName evidence="13">Sigma-54-dependent Fis family transcriptional regulator</fullName>
    </submittedName>
</protein>
<keyword evidence="7" id="KW-0010">Activator</keyword>
<dbReference type="SUPFAM" id="SSF46689">
    <property type="entry name" value="Homeodomain-like"/>
    <property type="match status" value="1"/>
</dbReference>
<evidence type="ECO:0000256" key="6">
    <source>
        <dbReference type="ARBA" id="ARBA00023125"/>
    </source>
</evidence>
<evidence type="ECO:0000256" key="4">
    <source>
        <dbReference type="ARBA" id="ARBA00023012"/>
    </source>
</evidence>
<evidence type="ECO:0000313" key="13">
    <source>
        <dbReference type="EMBL" id="PZQ15966.1"/>
    </source>
</evidence>
<proteinExistence type="predicted"/>
<dbReference type="SUPFAM" id="SSF52540">
    <property type="entry name" value="P-loop containing nucleoside triphosphate hydrolases"/>
    <property type="match status" value="1"/>
</dbReference>
<feature type="compositionally biased region" description="Basic and acidic residues" evidence="10">
    <location>
        <begin position="8"/>
        <end position="31"/>
    </location>
</feature>
<dbReference type="PROSITE" id="PS00676">
    <property type="entry name" value="SIGMA54_INTERACT_2"/>
    <property type="match status" value="1"/>
</dbReference>
<dbReference type="InterPro" id="IPR058031">
    <property type="entry name" value="AAA_lid_NorR"/>
</dbReference>
<name>A0A2W5KFX4_ANCNO</name>
<evidence type="ECO:0000256" key="10">
    <source>
        <dbReference type="SAM" id="MobiDB-lite"/>
    </source>
</evidence>
<keyword evidence="1" id="KW-0597">Phosphoprotein</keyword>